<comment type="caution">
    <text evidence="2">The sequence shown here is derived from an EMBL/GenBank/DDBJ whole genome shotgun (WGS) entry which is preliminary data.</text>
</comment>
<keyword evidence="1" id="KW-0812">Transmembrane</keyword>
<evidence type="ECO:0000256" key="1">
    <source>
        <dbReference type="SAM" id="Phobius"/>
    </source>
</evidence>
<gene>
    <name evidence="2" type="ORF">PPRIM_AZ9-3.1.T2070011</name>
</gene>
<keyword evidence="1" id="KW-0472">Membrane</keyword>
<accession>A0A8S1QPT6</accession>
<evidence type="ECO:0000313" key="3">
    <source>
        <dbReference type="Proteomes" id="UP000688137"/>
    </source>
</evidence>
<keyword evidence="3" id="KW-1185">Reference proteome</keyword>
<protein>
    <recommendedName>
        <fullName evidence="4">Transmembrane protein</fullName>
    </recommendedName>
</protein>
<evidence type="ECO:0008006" key="4">
    <source>
        <dbReference type="Google" id="ProtNLM"/>
    </source>
</evidence>
<proteinExistence type="predicted"/>
<dbReference type="AlphaFoldDB" id="A0A8S1QPT6"/>
<feature type="transmembrane region" description="Helical" evidence="1">
    <location>
        <begin position="207"/>
        <end position="227"/>
    </location>
</feature>
<organism evidence="2 3">
    <name type="scientific">Paramecium primaurelia</name>
    <dbReference type="NCBI Taxonomy" id="5886"/>
    <lineage>
        <taxon>Eukaryota</taxon>
        <taxon>Sar</taxon>
        <taxon>Alveolata</taxon>
        <taxon>Ciliophora</taxon>
        <taxon>Intramacronucleata</taxon>
        <taxon>Oligohymenophorea</taxon>
        <taxon>Peniculida</taxon>
        <taxon>Parameciidae</taxon>
        <taxon>Paramecium</taxon>
    </lineage>
</organism>
<sequence>MRSLLVLFSLKDELMRKIFILMIFYFDVYQLSLNISSCLSQLLEFHFKQSSLFLSQVENLIKLYRRIISQNRITQTFQIQFLFIFLFNIGQILRQQKIILGFKLQILWLIYFNWIPDNIVHICKILYQICQHQLLWLQIYLLYQTHEQYNYLNYWDQILLSQQKPLQNKWYIQQKGILQLVHANSWDLIFKVLLYLASNSMLGIREIISTILSIRYLVSLIIIISQNSKKDDIILIKKFLFLIVLIIMQSCPLILFLDLGQIINIEFTTNKLDLFIIIWMEEPVQIQYILCIYNGPYDQNYYFIDNTYFCMIQIIYNQINKHCLNLLKLVFWYQLQHLPQLGVNISFFCKVRSYYLKNRKKMDPIYVKNIFWIVENNCNK</sequence>
<feature type="transmembrane region" description="Helical" evidence="1">
    <location>
        <begin position="239"/>
        <end position="257"/>
    </location>
</feature>
<dbReference type="Proteomes" id="UP000688137">
    <property type="component" value="Unassembled WGS sequence"/>
</dbReference>
<name>A0A8S1QPT6_PARPR</name>
<dbReference type="EMBL" id="CAJJDM010000216">
    <property type="protein sequence ID" value="CAD8117709.1"/>
    <property type="molecule type" value="Genomic_DNA"/>
</dbReference>
<keyword evidence="1" id="KW-1133">Transmembrane helix</keyword>
<reference evidence="2" key="1">
    <citation type="submission" date="2021-01" db="EMBL/GenBank/DDBJ databases">
        <authorList>
            <consortium name="Genoscope - CEA"/>
            <person name="William W."/>
        </authorList>
    </citation>
    <scope>NUCLEOTIDE SEQUENCE</scope>
</reference>
<evidence type="ECO:0000313" key="2">
    <source>
        <dbReference type="EMBL" id="CAD8117709.1"/>
    </source>
</evidence>